<dbReference type="AlphaFoldDB" id="T1FWY3"/>
<dbReference type="Proteomes" id="UP000015101">
    <property type="component" value="Unassembled WGS sequence"/>
</dbReference>
<feature type="domain" description="Myotubularin phosphatase" evidence="5">
    <location>
        <begin position="151"/>
        <end position="567"/>
    </location>
</feature>
<feature type="binding site" evidence="4">
    <location>
        <begin position="341"/>
        <end position="342"/>
    </location>
    <ligand>
        <name>substrate</name>
    </ligand>
</feature>
<dbReference type="EMBL" id="AMQM01000183">
    <property type="status" value="NOT_ANNOTATED_CDS"/>
    <property type="molecule type" value="Genomic_DNA"/>
</dbReference>
<dbReference type="SUPFAM" id="SSF50729">
    <property type="entry name" value="PH domain-like"/>
    <property type="match status" value="1"/>
</dbReference>
<feature type="binding site" evidence="4">
    <location>
        <begin position="402"/>
        <end position="408"/>
    </location>
    <ligand>
        <name>substrate</name>
    </ligand>
</feature>
<evidence type="ECO:0000256" key="4">
    <source>
        <dbReference type="PIRSR" id="PIRSR630564-2"/>
    </source>
</evidence>
<dbReference type="InterPro" id="IPR003595">
    <property type="entry name" value="Tyr_Pase_cat"/>
</dbReference>
<dbReference type="EnsemblMetazoa" id="HelroT62273">
    <property type="protein sequence ID" value="HelroP62273"/>
    <property type="gene ID" value="HelroG62273"/>
</dbReference>
<proteinExistence type="inferred from homology"/>
<dbReference type="GO" id="GO:0046856">
    <property type="term" value="P:phosphatidylinositol dephosphorylation"/>
    <property type="evidence" value="ECO:0000318"/>
    <property type="project" value="GO_Central"/>
</dbReference>
<protein>
    <recommendedName>
        <fullName evidence="5">Myotubularin phosphatase domain-containing protein</fullName>
    </recommendedName>
</protein>
<evidence type="ECO:0000256" key="2">
    <source>
        <dbReference type="ARBA" id="ARBA00023098"/>
    </source>
</evidence>
<dbReference type="InterPro" id="IPR029021">
    <property type="entry name" value="Prot-tyrosine_phosphatase-like"/>
</dbReference>
<dbReference type="OrthoDB" id="271628at2759"/>
<keyword evidence="8" id="KW-1185">Reference proteome</keyword>
<dbReference type="PROSITE" id="PS00383">
    <property type="entry name" value="TYR_PHOSPHATASE_1"/>
    <property type="match status" value="1"/>
</dbReference>
<dbReference type="InterPro" id="IPR016130">
    <property type="entry name" value="Tyr_Pase_AS"/>
</dbReference>
<dbReference type="EMBL" id="KB095811">
    <property type="protein sequence ID" value="ESO12515.1"/>
    <property type="molecule type" value="Genomic_DNA"/>
</dbReference>
<dbReference type="PANTHER" id="PTHR10807">
    <property type="entry name" value="MYOTUBULARIN-RELATED"/>
    <property type="match status" value="1"/>
</dbReference>
<dbReference type="InterPro" id="IPR010569">
    <property type="entry name" value="Myotubularin-like_Pase_dom"/>
</dbReference>
<dbReference type="GeneID" id="20213331"/>
<dbReference type="GO" id="GO:0004438">
    <property type="term" value="F:phosphatidylinositol-3-phosphate phosphatase activity"/>
    <property type="evidence" value="ECO:0000318"/>
    <property type="project" value="GO_Central"/>
</dbReference>
<dbReference type="SUPFAM" id="SSF52799">
    <property type="entry name" value="(Phosphotyrosine protein) phosphatases II"/>
    <property type="match status" value="1"/>
</dbReference>
<evidence type="ECO:0000259" key="5">
    <source>
        <dbReference type="PROSITE" id="PS51339"/>
    </source>
</evidence>
<dbReference type="eggNOG" id="KOG4471">
    <property type="taxonomic scope" value="Eukaryota"/>
</dbReference>
<dbReference type="GO" id="GO:0052629">
    <property type="term" value="F:phosphatidylinositol-3,5-bisphosphate 3-phosphatase activity"/>
    <property type="evidence" value="ECO:0000318"/>
    <property type="project" value="GO_Central"/>
</dbReference>
<reference evidence="8" key="1">
    <citation type="submission" date="2012-12" db="EMBL/GenBank/DDBJ databases">
        <authorList>
            <person name="Hellsten U."/>
            <person name="Grimwood J."/>
            <person name="Chapman J.A."/>
            <person name="Shapiro H."/>
            <person name="Aerts A."/>
            <person name="Otillar R.P."/>
            <person name="Terry A.Y."/>
            <person name="Boore J.L."/>
            <person name="Simakov O."/>
            <person name="Marletaz F."/>
            <person name="Cho S.-J."/>
            <person name="Edsinger-Gonzales E."/>
            <person name="Havlak P."/>
            <person name="Kuo D.-H."/>
            <person name="Larsson T."/>
            <person name="Lv J."/>
            <person name="Arendt D."/>
            <person name="Savage R."/>
            <person name="Osoegawa K."/>
            <person name="de Jong P."/>
            <person name="Lindberg D.R."/>
            <person name="Seaver E.C."/>
            <person name="Weisblat D.A."/>
            <person name="Putnam N.H."/>
            <person name="Grigoriev I.V."/>
            <person name="Rokhsar D.S."/>
        </authorList>
    </citation>
    <scope>NUCLEOTIDE SEQUENCE</scope>
</reference>
<evidence type="ECO:0000256" key="1">
    <source>
        <dbReference type="ARBA" id="ARBA00007471"/>
    </source>
</evidence>
<dbReference type="SMART" id="SM00404">
    <property type="entry name" value="PTPc_motif"/>
    <property type="match status" value="1"/>
</dbReference>
<evidence type="ECO:0000313" key="7">
    <source>
        <dbReference type="EnsemblMetazoa" id="HelroP62273"/>
    </source>
</evidence>
<dbReference type="RefSeq" id="XP_009009235.1">
    <property type="nucleotide sequence ID" value="XM_009010987.1"/>
</dbReference>
<evidence type="ECO:0000313" key="6">
    <source>
        <dbReference type="EMBL" id="ESO12515.1"/>
    </source>
</evidence>
<dbReference type="OMA" id="RXTSIPD"/>
<dbReference type="GO" id="GO:0005737">
    <property type="term" value="C:cytoplasm"/>
    <property type="evidence" value="ECO:0000318"/>
    <property type="project" value="GO_Central"/>
</dbReference>
<dbReference type="PROSITE" id="PS51339">
    <property type="entry name" value="PPASE_MYOTUBULARIN"/>
    <property type="match status" value="1"/>
</dbReference>
<dbReference type="GO" id="GO:0019903">
    <property type="term" value="F:protein phosphatase binding"/>
    <property type="evidence" value="ECO:0000318"/>
    <property type="project" value="GO_Central"/>
</dbReference>
<dbReference type="InParanoid" id="T1FWY3"/>
<name>T1FWY3_HELRO</name>
<dbReference type="CTD" id="20213331"/>
<dbReference type="PANTHER" id="PTHR10807:SF75">
    <property type="entry name" value="PHOSPHATIDYLINOSITOL-3-PHOSPHATE PHOSPHATASE"/>
    <property type="match status" value="1"/>
</dbReference>
<dbReference type="InterPro" id="IPR030564">
    <property type="entry name" value="Myotubularin"/>
</dbReference>
<keyword evidence="2" id="KW-0443">Lipid metabolism</keyword>
<dbReference type="HOGENOM" id="CLU_001839_4_0_1"/>
<evidence type="ECO:0000256" key="3">
    <source>
        <dbReference type="PIRSR" id="PIRSR630564-1"/>
    </source>
</evidence>
<organism evidence="7 8">
    <name type="scientific">Helobdella robusta</name>
    <name type="common">Californian leech</name>
    <dbReference type="NCBI Taxonomy" id="6412"/>
    <lineage>
        <taxon>Eukaryota</taxon>
        <taxon>Metazoa</taxon>
        <taxon>Spiralia</taxon>
        <taxon>Lophotrochozoa</taxon>
        <taxon>Annelida</taxon>
        <taxon>Clitellata</taxon>
        <taxon>Hirudinea</taxon>
        <taxon>Rhynchobdellida</taxon>
        <taxon>Glossiphoniidae</taxon>
        <taxon>Helobdella</taxon>
    </lineage>
</organism>
<accession>T1FWY3</accession>
<evidence type="ECO:0000313" key="8">
    <source>
        <dbReference type="Proteomes" id="UP000015101"/>
    </source>
</evidence>
<comment type="similarity">
    <text evidence="1">Belongs to the protein-tyrosine phosphatase family. Non-receptor class myotubularin subfamily.</text>
</comment>
<dbReference type="KEGG" id="hro:HELRODRAFT_62273"/>
<gene>
    <name evidence="7" type="primary">20213331</name>
    <name evidence="6" type="ORF">HELRODRAFT_62273</name>
</gene>
<reference evidence="6 8" key="2">
    <citation type="journal article" date="2013" name="Nature">
        <title>Insights into bilaterian evolution from three spiralian genomes.</title>
        <authorList>
            <person name="Simakov O."/>
            <person name="Marletaz F."/>
            <person name="Cho S.J."/>
            <person name="Edsinger-Gonzales E."/>
            <person name="Havlak P."/>
            <person name="Hellsten U."/>
            <person name="Kuo D.H."/>
            <person name="Larsson T."/>
            <person name="Lv J."/>
            <person name="Arendt D."/>
            <person name="Savage R."/>
            <person name="Osoegawa K."/>
            <person name="de Jong P."/>
            <person name="Grimwood J."/>
            <person name="Chapman J.A."/>
            <person name="Shapiro H."/>
            <person name="Aerts A."/>
            <person name="Otillar R.P."/>
            <person name="Terry A.Y."/>
            <person name="Boore J.L."/>
            <person name="Grigoriev I.V."/>
            <person name="Lindberg D.R."/>
            <person name="Seaver E.C."/>
            <person name="Weisblat D.A."/>
            <person name="Putnam N.H."/>
            <person name="Rokhsar D.S."/>
        </authorList>
    </citation>
    <scope>NUCLEOTIDE SEQUENCE</scope>
</reference>
<dbReference type="Pfam" id="PF06602">
    <property type="entry name" value="Myotub-related"/>
    <property type="match status" value="1"/>
</dbReference>
<sequence>MSDHDHSMEEITFKDFYPLKQTTYEKDNLMIPFHPIAGEYIDYIGTMANGIIAISNYRFFVHRKELPFINLPLGLIDTVECQNLFTLVLLCKDAKTYRYCSFATNDKCMEWQKRLLDSLKQSSKLSSSFALTFAAWCSSEKSCSESLSDEWFQGSVFDREVTRMAFNLNYERRPWRICHANENYEICETYPRLHIVPSSISDDMVRDMAKYRSNSRFPSVVWRFYIQTGLVMVRCSQPNVGLLWWRNSSDEAFIRSVGESCQLNPGLEQIPIVPDDAIVVDGWLVGRVLFFFLLVVLPHKDLLLIDARSYAAATANRAKGGGVECNEYYPNANVVFMNLPNIHSIKRCFINLRNICTNSDDASWLSSLESSKWLFHISNLLKSSLVVVDSIRVEHKSVLVHCSDGWDRTPQILSLAQIMLDPYYRTMQGFHDLVEREWLGFGHRFADRCGQGTCYYDNQNDRCPIFLQWVDCLHQLVKQFPCSFEFNMNFLIKLVDHTYSCLFGDFLYNTDKDRSTLSSQYRTTSVWTFLLDNKKLLNPLFRPSKKVGSYIVYVTSCKLQLTSLRQF</sequence>
<feature type="binding site" evidence="4">
    <location>
        <begin position="316"/>
        <end position="319"/>
    </location>
    <ligand>
        <name>substrate</name>
    </ligand>
</feature>
<dbReference type="STRING" id="6412.T1FWY3"/>
<feature type="active site" description="Phosphocysteine intermediate" evidence="3">
    <location>
        <position position="402"/>
    </location>
</feature>
<dbReference type="GO" id="GO:0016020">
    <property type="term" value="C:membrane"/>
    <property type="evidence" value="ECO:0000318"/>
    <property type="project" value="GO_Central"/>
</dbReference>
<reference evidence="7" key="3">
    <citation type="submission" date="2015-06" db="UniProtKB">
        <authorList>
            <consortium name="EnsemblMetazoa"/>
        </authorList>
    </citation>
    <scope>IDENTIFICATION</scope>
</reference>